<evidence type="ECO:0000313" key="6">
    <source>
        <dbReference type="Proteomes" id="UP001630127"/>
    </source>
</evidence>
<dbReference type="AlphaFoldDB" id="A0ABD2ZKA2"/>
<dbReference type="SMART" id="SM00360">
    <property type="entry name" value="RRM"/>
    <property type="match status" value="1"/>
</dbReference>
<feature type="compositionally biased region" description="Low complexity" evidence="3">
    <location>
        <begin position="414"/>
        <end position="436"/>
    </location>
</feature>
<feature type="compositionally biased region" description="Basic and acidic residues" evidence="3">
    <location>
        <begin position="22"/>
        <end position="35"/>
    </location>
</feature>
<evidence type="ECO:0000313" key="5">
    <source>
        <dbReference type="EMBL" id="KAL3518552.1"/>
    </source>
</evidence>
<dbReference type="InterPro" id="IPR000504">
    <property type="entry name" value="RRM_dom"/>
</dbReference>
<dbReference type="SUPFAM" id="SSF54928">
    <property type="entry name" value="RNA-binding domain, RBD"/>
    <property type="match status" value="2"/>
</dbReference>
<feature type="region of interest" description="Disordered" evidence="3">
    <location>
        <begin position="1"/>
        <end position="108"/>
    </location>
</feature>
<dbReference type="InterPro" id="IPR035979">
    <property type="entry name" value="RBD_domain_sf"/>
</dbReference>
<feature type="region of interest" description="Disordered" evidence="3">
    <location>
        <begin position="407"/>
        <end position="447"/>
    </location>
</feature>
<feature type="compositionally biased region" description="Basic and acidic residues" evidence="3">
    <location>
        <begin position="93"/>
        <end position="102"/>
    </location>
</feature>
<name>A0ABD2ZKA2_9GENT</name>
<keyword evidence="6" id="KW-1185">Reference proteome</keyword>
<feature type="domain" description="RRM" evidence="4">
    <location>
        <begin position="104"/>
        <end position="179"/>
    </location>
</feature>
<evidence type="ECO:0000256" key="1">
    <source>
        <dbReference type="ARBA" id="ARBA00022884"/>
    </source>
</evidence>
<organism evidence="5 6">
    <name type="scientific">Cinchona calisaya</name>
    <dbReference type="NCBI Taxonomy" id="153742"/>
    <lineage>
        <taxon>Eukaryota</taxon>
        <taxon>Viridiplantae</taxon>
        <taxon>Streptophyta</taxon>
        <taxon>Embryophyta</taxon>
        <taxon>Tracheophyta</taxon>
        <taxon>Spermatophyta</taxon>
        <taxon>Magnoliopsida</taxon>
        <taxon>eudicotyledons</taxon>
        <taxon>Gunneridae</taxon>
        <taxon>Pentapetalae</taxon>
        <taxon>asterids</taxon>
        <taxon>lamiids</taxon>
        <taxon>Gentianales</taxon>
        <taxon>Rubiaceae</taxon>
        <taxon>Cinchonoideae</taxon>
        <taxon>Cinchoneae</taxon>
        <taxon>Cinchona</taxon>
    </lineage>
</organism>
<evidence type="ECO:0000256" key="3">
    <source>
        <dbReference type="SAM" id="MobiDB-lite"/>
    </source>
</evidence>
<dbReference type="GO" id="GO:0003723">
    <property type="term" value="F:RNA binding"/>
    <property type="evidence" value="ECO:0007669"/>
    <property type="project" value="UniProtKB-UniRule"/>
</dbReference>
<comment type="caution">
    <text evidence="5">The sequence shown here is derived from an EMBL/GenBank/DDBJ whole genome shotgun (WGS) entry which is preliminary data.</text>
</comment>
<dbReference type="PANTHER" id="PTHR21245">
    <property type="entry name" value="HETEROGENEOUS NUCLEAR RIBONUCLEOPROTEIN"/>
    <property type="match status" value="1"/>
</dbReference>
<dbReference type="Gene3D" id="3.30.70.330">
    <property type="match status" value="3"/>
</dbReference>
<dbReference type="Proteomes" id="UP001630127">
    <property type="component" value="Unassembled WGS sequence"/>
</dbReference>
<dbReference type="CDD" id="cd00590">
    <property type="entry name" value="RRM_SF"/>
    <property type="match status" value="1"/>
</dbReference>
<evidence type="ECO:0000256" key="2">
    <source>
        <dbReference type="PROSITE-ProRule" id="PRU00176"/>
    </source>
</evidence>
<dbReference type="Pfam" id="PF00076">
    <property type="entry name" value="RRM_1"/>
    <property type="match status" value="2"/>
</dbReference>
<sequence>MPKAKANALAVSSVDETENPGEPEKSNDSDERVAFDGDNDNDDLMDEEVEYEEVEEEEEVEETEEEEEVEDEDEPDTANGTTSGVSGVNNQDENEKHADPPHGSEVYIGGISRDASEEELRGFFESIGEITEVRIMKGKDSSENKGYAFVTFRNVELATKAIQDLNNTNSRNWSGEDLKKAVMEVGPGVSSVELVKDIKSSQNNRGFAFIEYHNHACAEYSRQKMISPKFKLASNTPTVSWADPKHAQSSAASQRCTSICGNGSNMSMVSIAVLPPAKVGQEKNRIGFVHFAERSSTMKALQNTEKYEINGQVVECSLAKPQAEQKFSGGSNAPMSSLLPSYTSPVGFGMVGGAYGAVGAGFGATGFAQPLIYGRRPSPAGMAMMPMLLPDGRIGYVLQQPGAQLFTPPLQKVSSRISSGSDSKSGGNSSKGRQSNDSGQGRRYRPY</sequence>
<keyword evidence="1 2" id="KW-0694">RNA-binding</keyword>
<dbReference type="PROSITE" id="PS50102">
    <property type="entry name" value="RRM"/>
    <property type="match status" value="1"/>
</dbReference>
<gene>
    <name evidence="5" type="ORF">ACH5RR_021141</name>
</gene>
<evidence type="ECO:0000259" key="4">
    <source>
        <dbReference type="PROSITE" id="PS50102"/>
    </source>
</evidence>
<feature type="compositionally biased region" description="Polar residues" evidence="3">
    <location>
        <begin position="78"/>
        <end position="91"/>
    </location>
</feature>
<accession>A0ABD2ZKA2</accession>
<dbReference type="InterPro" id="IPR012677">
    <property type="entry name" value="Nucleotide-bd_a/b_plait_sf"/>
</dbReference>
<protein>
    <recommendedName>
        <fullName evidence="4">RRM domain-containing protein</fullName>
    </recommendedName>
</protein>
<feature type="compositionally biased region" description="Acidic residues" evidence="3">
    <location>
        <begin position="37"/>
        <end position="76"/>
    </location>
</feature>
<reference evidence="5 6" key="1">
    <citation type="submission" date="2024-11" db="EMBL/GenBank/DDBJ databases">
        <title>A near-complete genome assembly of Cinchona calisaya.</title>
        <authorList>
            <person name="Lian D.C."/>
            <person name="Zhao X.W."/>
            <person name="Wei L."/>
        </authorList>
    </citation>
    <scope>NUCLEOTIDE SEQUENCE [LARGE SCALE GENOMIC DNA]</scope>
    <source>
        <tissue evidence="5">Nenye</tissue>
    </source>
</reference>
<dbReference type="EMBL" id="JBJUIK010000009">
    <property type="protein sequence ID" value="KAL3518552.1"/>
    <property type="molecule type" value="Genomic_DNA"/>
</dbReference>
<proteinExistence type="predicted"/>